<proteinExistence type="predicted"/>
<sequence length="396" mass="43323">MLPCEDVDALLKDVGEFIAYFSMVARGPGGPAVDWTGKVGFTSGDVRIDLVADDAVHEVWTEDGKEEKARSFSAFPLAGKCVWFDLLCGLLDEEDGYETYQQWIHRPPSADVGICNNKKGPDNKRVQQLYVKSSPYITYPIDPDDQDTNAEIAHTMAASYKEIWETVARKFSQEQLQAFGPLPKVVEHRHLGDGKAKQGKEDSEKLRHPDTAALLRDLGEFLGSMGAVLVAAQQRGGGSGFVRAGVGPVGAVVFNSPNIPELLRVHEKSLLLLRKVQGELLPGPAFSGFDVAGKYCLLHYGDRLRASLSAPSVLEDWYAKGQHAQVVVEEAGAHAVRVSDMNDPERHAVVHPLETTLMSQLLHTDYKELLTSLLDGLPAPQDAKRAAPISTPWGDF</sequence>
<organism evidence="1 2">
    <name type="scientific">Segniliparus rotundus (strain ATCC BAA-972 / CDC 1076 / CIP 108378 / DSM 44985 / JCM 13578)</name>
    <dbReference type="NCBI Taxonomy" id="640132"/>
    <lineage>
        <taxon>Bacteria</taxon>
        <taxon>Bacillati</taxon>
        <taxon>Actinomycetota</taxon>
        <taxon>Actinomycetes</taxon>
        <taxon>Mycobacteriales</taxon>
        <taxon>Segniliparaceae</taxon>
        <taxon>Segniliparus</taxon>
    </lineage>
</organism>
<dbReference type="Proteomes" id="UP000002247">
    <property type="component" value="Chromosome"/>
</dbReference>
<accession>D6ZB50</accession>
<dbReference type="EMBL" id="CP001958">
    <property type="protein sequence ID" value="ADG96809.1"/>
    <property type="molecule type" value="Genomic_DNA"/>
</dbReference>
<dbReference type="AlphaFoldDB" id="D6ZB50"/>
<evidence type="ECO:0000313" key="2">
    <source>
        <dbReference type="Proteomes" id="UP000002247"/>
    </source>
</evidence>
<reference evidence="1 2" key="1">
    <citation type="journal article" date="2010" name="Stand. Genomic Sci.">
        <title>Complete genome sequence of Segniliparus rotundus type strain (CDC 1076).</title>
        <authorList>
            <person name="Sikorski J."/>
            <person name="Lapidus A."/>
            <person name="Copeland A."/>
            <person name="Misra M."/>
            <person name="Glavina Del Rio T."/>
            <person name="Nolan M."/>
            <person name="Lucas S."/>
            <person name="Chen F."/>
            <person name="Tice H."/>
            <person name="Cheng J.F."/>
            <person name="Jando M."/>
            <person name="Schneider S."/>
            <person name="Bruce D."/>
            <person name="Goodwin L."/>
            <person name="Pitluck S."/>
            <person name="Liolios K."/>
            <person name="Mikhailova N."/>
            <person name="Pati A."/>
            <person name="Ivanova N."/>
            <person name="Mavromatis K."/>
            <person name="Chen A."/>
            <person name="Palaniappan K."/>
            <person name="Chertkov O."/>
            <person name="Land M."/>
            <person name="Hauser L."/>
            <person name="Chang Y.J."/>
            <person name="Jeffries C.D."/>
            <person name="Brettin T."/>
            <person name="Detter J.C."/>
            <person name="Han C."/>
            <person name="Rohde M."/>
            <person name="Goker M."/>
            <person name="Bristow J."/>
            <person name="Eisen J.A."/>
            <person name="Markowitz V."/>
            <person name="Hugenholtz P."/>
            <person name="Kyrpides N.C."/>
            <person name="Klenk H.P."/>
        </authorList>
    </citation>
    <scope>NUCLEOTIDE SEQUENCE [LARGE SCALE GENOMIC DNA]</scope>
    <source>
        <strain evidence="2">ATCC BAA-972 / CDC 1076 / CIP 108378 / DSM 44985 / JCM 13578</strain>
    </source>
</reference>
<dbReference type="HOGENOM" id="CLU_696171_0_0_11"/>
<name>D6ZB50_SEGRD</name>
<gene>
    <name evidence="1" type="ordered locus">Srot_0322</name>
</gene>
<dbReference type="RefSeq" id="WP_013137265.1">
    <property type="nucleotide sequence ID" value="NC_014168.1"/>
</dbReference>
<keyword evidence="2" id="KW-1185">Reference proteome</keyword>
<protein>
    <submittedName>
        <fullName evidence="1">Uncharacterized protein</fullName>
    </submittedName>
</protein>
<dbReference type="STRING" id="640132.Srot_0322"/>
<evidence type="ECO:0000313" key="1">
    <source>
        <dbReference type="EMBL" id="ADG96809.1"/>
    </source>
</evidence>
<dbReference type="KEGG" id="srt:Srot_0322"/>